<dbReference type="PANTHER" id="PTHR31635">
    <property type="entry name" value="REVERSE TRANSCRIPTASE DOMAIN-CONTAINING PROTEIN-RELATED"/>
    <property type="match status" value="1"/>
</dbReference>
<proteinExistence type="predicted"/>
<feature type="domain" description="Reverse transcriptase" evidence="1">
    <location>
        <begin position="1"/>
        <end position="110"/>
    </location>
</feature>
<accession>A0A2D4HSU8</accession>
<evidence type="ECO:0000313" key="2">
    <source>
        <dbReference type="EMBL" id="LAA74976.1"/>
    </source>
</evidence>
<dbReference type="InterPro" id="IPR043502">
    <property type="entry name" value="DNA/RNA_pol_sf"/>
</dbReference>
<dbReference type="PANTHER" id="PTHR31635:SF196">
    <property type="entry name" value="REVERSE TRANSCRIPTASE DOMAIN-CONTAINING PROTEIN-RELATED"/>
    <property type="match status" value="1"/>
</dbReference>
<reference evidence="2" key="1">
    <citation type="submission" date="2017-07" db="EMBL/GenBank/DDBJ databases">
        <authorList>
            <person name="Mikheyev A."/>
            <person name="Grau M."/>
        </authorList>
    </citation>
    <scope>NUCLEOTIDE SEQUENCE</scope>
    <source>
        <tissue evidence="2">Venom_gland</tissue>
    </source>
</reference>
<evidence type="ECO:0000259" key="1">
    <source>
        <dbReference type="PROSITE" id="PS50878"/>
    </source>
</evidence>
<name>A0A2D4HSU8_MICLE</name>
<dbReference type="EMBL" id="IACK01057799">
    <property type="protein sequence ID" value="LAA74976.1"/>
    <property type="molecule type" value="Transcribed_RNA"/>
</dbReference>
<dbReference type="PROSITE" id="PS50878">
    <property type="entry name" value="RT_POL"/>
    <property type="match status" value="1"/>
</dbReference>
<dbReference type="AlphaFoldDB" id="A0A2D4HSU8"/>
<protein>
    <recommendedName>
        <fullName evidence="1">Reverse transcriptase domain-containing protein</fullName>
    </recommendedName>
</protein>
<sequence length="110" mass="13041">MLKKVNWEFMRQQVKEMKFGDKFEKMLESIYSSQEARVIINGEMTNSFEIEKGVRQGCPLSPLLFITTLETLLRKIRQKMEIKGLRIKNEEYKTQAFADDLVFFVEEPIN</sequence>
<dbReference type="SUPFAM" id="SSF56672">
    <property type="entry name" value="DNA/RNA polymerases"/>
    <property type="match status" value="1"/>
</dbReference>
<reference evidence="2" key="2">
    <citation type="submission" date="2017-11" db="EMBL/GenBank/DDBJ databases">
        <title>Coralsnake Venomics: Analyses of Venom Gland Transcriptomes and Proteomes of Six Brazilian Taxa.</title>
        <authorList>
            <person name="Aird S.D."/>
            <person name="Jorge da Silva N."/>
            <person name="Qiu L."/>
            <person name="Villar-Briones A."/>
            <person name="Aparecida-Saddi V."/>
            <person name="Campos-Telles M.P."/>
            <person name="Grau M."/>
            <person name="Mikheyev A.S."/>
        </authorList>
    </citation>
    <scope>NUCLEOTIDE SEQUENCE</scope>
    <source>
        <tissue evidence="2">Venom_gland</tissue>
    </source>
</reference>
<dbReference type="InterPro" id="IPR000477">
    <property type="entry name" value="RT_dom"/>
</dbReference>
<organism evidence="2">
    <name type="scientific">Micrurus lemniscatus lemniscatus</name>
    <dbReference type="NCBI Taxonomy" id="129467"/>
    <lineage>
        <taxon>Eukaryota</taxon>
        <taxon>Metazoa</taxon>
        <taxon>Chordata</taxon>
        <taxon>Craniata</taxon>
        <taxon>Vertebrata</taxon>
        <taxon>Euteleostomi</taxon>
        <taxon>Lepidosauria</taxon>
        <taxon>Squamata</taxon>
        <taxon>Bifurcata</taxon>
        <taxon>Unidentata</taxon>
        <taxon>Episquamata</taxon>
        <taxon>Toxicofera</taxon>
        <taxon>Serpentes</taxon>
        <taxon>Colubroidea</taxon>
        <taxon>Elapidae</taxon>
        <taxon>Elapinae</taxon>
        <taxon>Micrurus</taxon>
    </lineage>
</organism>
<dbReference type="Pfam" id="PF00078">
    <property type="entry name" value="RVT_1"/>
    <property type="match status" value="1"/>
</dbReference>